<reference evidence="1 2" key="2">
    <citation type="submission" date="2018-11" db="EMBL/GenBank/DDBJ databases">
        <authorList>
            <consortium name="Pathogen Informatics"/>
        </authorList>
    </citation>
    <scope>NUCLEOTIDE SEQUENCE [LARGE SCALE GENOMIC DNA]</scope>
</reference>
<evidence type="ECO:0000313" key="2">
    <source>
        <dbReference type="Proteomes" id="UP000271098"/>
    </source>
</evidence>
<gene>
    <name evidence="1" type="ORF">GPUH_LOCUS17039</name>
</gene>
<dbReference type="WBParaSite" id="GPUH_0001706101-mRNA-1">
    <property type="protein sequence ID" value="GPUH_0001706101-mRNA-1"/>
    <property type="gene ID" value="GPUH_0001706101"/>
</dbReference>
<name>A0A183E7U8_9BILA</name>
<dbReference type="EMBL" id="UYRT01084584">
    <property type="protein sequence ID" value="VDN29050.1"/>
    <property type="molecule type" value="Genomic_DNA"/>
</dbReference>
<dbReference type="AlphaFoldDB" id="A0A183E7U8"/>
<organism evidence="3">
    <name type="scientific">Gongylonema pulchrum</name>
    <dbReference type="NCBI Taxonomy" id="637853"/>
    <lineage>
        <taxon>Eukaryota</taxon>
        <taxon>Metazoa</taxon>
        <taxon>Ecdysozoa</taxon>
        <taxon>Nematoda</taxon>
        <taxon>Chromadorea</taxon>
        <taxon>Rhabditida</taxon>
        <taxon>Spirurina</taxon>
        <taxon>Spiruromorpha</taxon>
        <taxon>Spiruroidea</taxon>
        <taxon>Gongylonematidae</taxon>
        <taxon>Gongylonema</taxon>
    </lineage>
</organism>
<protein>
    <submittedName>
        <fullName evidence="3">PAZ domain-containing protein</fullName>
    </submittedName>
</protein>
<sequence>MIVEIFSFCQLYYRQHEEDYLMTDEELLCSILEQCPSICPPRKMPYEETAIIEYDMPQKFKQSLMLA</sequence>
<dbReference type="OrthoDB" id="5838988at2759"/>
<accession>A0A183E7U8</accession>
<dbReference type="Proteomes" id="UP000271098">
    <property type="component" value="Unassembled WGS sequence"/>
</dbReference>
<reference evidence="3" key="1">
    <citation type="submission" date="2016-06" db="UniProtKB">
        <authorList>
            <consortium name="WormBaseParasite"/>
        </authorList>
    </citation>
    <scope>IDENTIFICATION</scope>
</reference>
<proteinExistence type="predicted"/>
<keyword evidence="2" id="KW-1185">Reference proteome</keyword>
<evidence type="ECO:0000313" key="3">
    <source>
        <dbReference type="WBParaSite" id="GPUH_0001706101-mRNA-1"/>
    </source>
</evidence>
<evidence type="ECO:0000313" key="1">
    <source>
        <dbReference type="EMBL" id="VDN29050.1"/>
    </source>
</evidence>